<evidence type="ECO:0000313" key="2">
    <source>
        <dbReference type="Proteomes" id="UP000264330"/>
    </source>
</evidence>
<proteinExistence type="predicted"/>
<evidence type="ECO:0008006" key="3">
    <source>
        <dbReference type="Google" id="ProtNLM"/>
    </source>
</evidence>
<name>A0A3D5IV74_9FLAO</name>
<accession>A0A3D5IV74</accession>
<protein>
    <recommendedName>
        <fullName evidence="3">Phage protein</fullName>
    </recommendedName>
</protein>
<dbReference type="Proteomes" id="UP000264330">
    <property type="component" value="Unassembled WGS sequence"/>
</dbReference>
<reference evidence="1 2" key="1">
    <citation type="journal article" date="2018" name="Nat. Biotechnol.">
        <title>A standardized bacterial taxonomy based on genome phylogeny substantially revises the tree of life.</title>
        <authorList>
            <person name="Parks D.H."/>
            <person name="Chuvochina M."/>
            <person name="Waite D.W."/>
            <person name="Rinke C."/>
            <person name="Skarshewski A."/>
            <person name="Chaumeil P.A."/>
            <person name="Hugenholtz P."/>
        </authorList>
    </citation>
    <scope>NUCLEOTIDE SEQUENCE [LARGE SCALE GENOMIC DNA]</scope>
    <source>
        <strain evidence="1">UBA9359</strain>
    </source>
</reference>
<gene>
    <name evidence="1" type="ORF">DGQ38_01395</name>
</gene>
<dbReference type="RefSeq" id="WP_041578909.1">
    <property type="nucleotide sequence ID" value="NZ_DEPI01000359.1"/>
</dbReference>
<comment type="caution">
    <text evidence="1">The sequence shown here is derived from an EMBL/GenBank/DDBJ whole genome shotgun (WGS) entry which is preliminary data.</text>
</comment>
<dbReference type="EMBL" id="DPMF01000025">
    <property type="protein sequence ID" value="HCV79687.1"/>
    <property type="molecule type" value="Genomic_DNA"/>
</dbReference>
<organism evidence="1 2">
    <name type="scientific">Zunongwangia profunda</name>
    <dbReference type="NCBI Taxonomy" id="398743"/>
    <lineage>
        <taxon>Bacteria</taxon>
        <taxon>Pseudomonadati</taxon>
        <taxon>Bacteroidota</taxon>
        <taxon>Flavobacteriia</taxon>
        <taxon>Flavobacteriales</taxon>
        <taxon>Flavobacteriaceae</taxon>
        <taxon>Zunongwangia</taxon>
    </lineage>
</organism>
<dbReference type="AlphaFoldDB" id="A0A3D5IV74"/>
<evidence type="ECO:0000313" key="1">
    <source>
        <dbReference type="EMBL" id="HCV79687.1"/>
    </source>
</evidence>
<sequence length="84" mass="10089">MSYITLPKKVEIDQNTKEYMRYHAMIQYRILFKDLYSQKSKNHPEYNFGGMSSLYFLGQFFGMTDLDCDEIKKEVEQELKAEEL</sequence>